<dbReference type="InterPro" id="IPR001915">
    <property type="entry name" value="Peptidase_M48"/>
</dbReference>
<dbReference type="PANTHER" id="PTHR22726:SF8">
    <property type="entry name" value="METALLOPROTEASE YCAL"/>
    <property type="match status" value="1"/>
</dbReference>
<dbReference type="PANTHER" id="PTHR22726">
    <property type="entry name" value="METALLOENDOPEPTIDASE OMA1"/>
    <property type="match status" value="1"/>
</dbReference>
<keyword evidence="3 6" id="KW-0378">Hydrolase</keyword>
<dbReference type="PROSITE" id="PS51257">
    <property type="entry name" value="PROKAR_LIPOPROTEIN"/>
    <property type="match status" value="1"/>
</dbReference>
<dbReference type="InterPro" id="IPR051156">
    <property type="entry name" value="Mito/Outer_Membr_Metalloprot"/>
</dbReference>
<gene>
    <name evidence="9" type="ORF">ACFQPB_04120</name>
</gene>
<dbReference type="Proteomes" id="UP001596501">
    <property type="component" value="Unassembled WGS sequence"/>
</dbReference>
<dbReference type="RefSeq" id="WP_382219973.1">
    <property type="nucleotide sequence ID" value="NZ_JBHTCA010000002.1"/>
</dbReference>
<evidence type="ECO:0000256" key="3">
    <source>
        <dbReference type="ARBA" id="ARBA00022801"/>
    </source>
</evidence>
<accession>A0ABW2QEZ4</accession>
<evidence type="ECO:0000256" key="2">
    <source>
        <dbReference type="ARBA" id="ARBA00022723"/>
    </source>
</evidence>
<dbReference type="Gene3D" id="3.30.2010.10">
    <property type="entry name" value="Metalloproteases ('zincins'), catalytic domain"/>
    <property type="match status" value="1"/>
</dbReference>
<feature type="region of interest" description="Disordered" evidence="7">
    <location>
        <begin position="219"/>
        <end position="243"/>
    </location>
</feature>
<reference evidence="10" key="1">
    <citation type="journal article" date="2019" name="Int. J. Syst. Evol. Microbiol.">
        <title>The Global Catalogue of Microorganisms (GCM) 10K type strain sequencing project: providing services to taxonomists for standard genome sequencing and annotation.</title>
        <authorList>
            <consortium name="The Broad Institute Genomics Platform"/>
            <consortium name="The Broad Institute Genome Sequencing Center for Infectious Disease"/>
            <person name="Wu L."/>
            <person name="Ma J."/>
        </authorList>
    </citation>
    <scope>NUCLEOTIDE SEQUENCE [LARGE SCALE GENOMIC DNA]</scope>
    <source>
        <strain evidence="10">CGMCC 1.12371</strain>
    </source>
</reference>
<dbReference type="Pfam" id="PF01435">
    <property type="entry name" value="Peptidase_M48"/>
    <property type="match status" value="1"/>
</dbReference>
<evidence type="ECO:0000313" key="10">
    <source>
        <dbReference type="Proteomes" id="UP001596501"/>
    </source>
</evidence>
<name>A0ABW2QEZ4_9BURK</name>
<evidence type="ECO:0000256" key="7">
    <source>
        <dbReference type="SAM" id="MobiDB-lite"/>
    </source>
</evidence>
<keyword evidence="10" id="KW-1185">Reference proteome</keyword>
<comment type="caution">
    <text evidence="9">The sequence shown here is derived from an EMBL/GenBank/DDBJ whole genome shotgun (WGS) entry which is preliminary data.</text>
</comment>
<keyword evidence="5 6" id="KW-0482">Metalloprotease</keyword>
<evidence type="ECO:0000256" key="5">
    <source>
        <dbReference type="ARBA" id="ARBA00023049"/>
    </source>
</evidence>
<proteinExistence type="inferred from homology"/>
<comment type="cofactor">
    <cofactor evidence="6">
        <name>Zn(2+)</name>
        <dbReference type="ChEBI" id="CHEBI:29105"/>
    </cofactor>
    <text evidence="6">Binds 1 zinc ion per subunit.</text>
</comment>
<feature type="compositionally biased region" description="Basic and acidic residues" evidence="7">
    <location>
        <begin position="229"/>
        <end position="243"/>
    </location>
</feature>
<comment type="similarity">
    <text evidence="6">Belongs to the peptidase M48 family.</text>
</comment>
<dbReference type="EC" id="3.4.24.-" evidence="9"/>
<dbReference type="EMBL" id="JBHTCA010000002">
    <property type="protein sequence ID" value="MFC7408035.1"/>
    <property type="molecule type" value="Genomic_DNA"/>
</dbReference>
<keyword evidence="4 6" id="KW-0862">Zinc</keyword>
<sequence length="243" mass="25615">MKCAVASAVLALTACKTMDVGSAVGAATNLGKAATMTDEEVIGMSNQACEQQDKANRIAGGKHAQRLAKLTANHRNEDGLNLNFKAYQDADVNAWAMANGCIRVYTGLMDKMTDDELRGVIGHEIGHVKLGHTKNAMRTAYAASAARQAAAASGNAAVAVLSSSQLGDLAEKLINAQFSQSQESDSDQYALGFMRKHKYKPEALVSAFNKLAQLDGGAKAGMMDSHPGSADRARRIQSEIAGK</sequence>
<dbReference type="GO" id="GO:0008237">
    <property type="term" value="F:metallopeptidase activity"/>
    <property type="evidence" value="ECO:0007669"/>
    <property type="project" value="UniProtKB-KW"/>
</dbReference>
<protein>
    <submittedName>
        <fullName evidence="9">M48 family metalloprotease</fullName>
        <ecNumber evidence="9">3.4.24.-</ecNumber>
    </submittedName>
</protein>
<evidence type="ECO:0000259" key="8">
    <source>
        <dbReference type="Pfam" id="PF01435"/>
    </source>
</evidence>
<evidence type="ECO:0000256" key="1">
    <source>
        <dbReference type="ARBA" id="ARBA00022670"/>
    </source>
</evidence>
<evidence type="ECO:0000256" key="6">
    <source>
        <dbReference type="RuleBase" id="RU003983"/>
    </source>
</evidence>
<evidence type="ECO:0000256" key="4">
    <source>
        <dbReference type="ARBA" id="ARBA00022833"/>
    </source>
</evidence>
<feature type="domain" description="Peptidase M48" evidence="8">
    <location>
        <begin position="83"/>
        <end position="239"/>
    </location>
</feature>
<keyword evidence="1 6" id="KW-0645">Protease</keyword>
<evidence type="ECO:0000313" key="9">
    <source>
        <dbReference type="EMBL" id="MFC7408035.1"/>
    </source>
</evidence>
<keyword evidence="2" id="KW-0479">Metal-binding</keyword>
<organism evidence="9 10">
    <name type="scientific">Hydrogenophaga atypica</name>
    <dbReference type="NCBI Taxonomy" id="249409"/>
    <lineage>
        <taxon>Bacteria</taxon>
        <taxon>Pseudomonadati</taxon>
        <taxon>Pseudomonadota</taxon>
        <taxon>Betaproteobacteria</taxon>
        <taxon>Burkholderiales</taxon>
        <taxon>Comamonadaceae</taxon>
        <taxon>Hydrogenophaga</taxon>
    </lineage>
</organism>